<organism evidence="2 3">
    <name type="scientific">Noviherbaspirillum galbum</name>
    <dbReference type="NCBI Taxonomy" id="2709383"/>
    <lineage>
        <taxon>Bacteria</taxon>
        <taxon>Pseudomonadati</taxon>
        <taxon>Pseudomonadota</taxon>
        <taxon>Betaproteobacteria</taxon>
        <taxon>Burkholderiales</taxon>
        <taxon>Oxalobacteraceae</taxon>
        <taxon>Noviherbaspirillum</taxon>
    </lineage>
</organism>
<dbReference type="Pfam" id="PF11716">
    <property type="entry name" value="MDMPI_N"/>
    <property type="match status" value="1"/>
</dbReference>
<dbReference type="InterPro" id="IPR017518">
    <property type="entry name" value="CHP03084"/>
</dbReference>
<dbReference type="RefSeq" id="WP_163967636.1">
    <property type="nucleotide sequence ID" value="NZ_JAAIVB010000074.1"/>
</dbReference>
<dbReference type="Proteomes" id="UP000482155">
    <property type="component" value="Unassembled WGS sequence"/>
</dbReference>
<dbReference type="Gene3D" id="1.20.120.450">
    <property type="entry name" value="dinb family like domain"/>
    <property type="match status" value="1"/>
</dbReference>
<dbReference type="NCBIfam" id="TIGR03084">
    <property type="entry name" value="TIGR03084 family metal-binding protein"/>
    <property type="match status" value="1"/>
</dbReference>
<accession>A0A6B3SYE1</accession>
<evidence type="ECO:0000313" key="2">
    <source>
        <dbReference type="EMBL" id="NEX63702.1"/>
    </source>
</evidence>
<dbReference type="InterPro" id="IPR024344">
    <property type="entry name" value="MDMPI_metal-binding"/>
</dbReference>
<dbReference type="GO" id="GO:0046872">
    <property type="term" value="F:metal ion binding"/>
    <property type="evidence" value="ECO:0007669"/>
    <property type="project" value="InterPro"/>
</dbReference>
<evidence type="ECO:0000259" key="1">
    <source>
        <dbReference type="Pfam" id="PF11716"/>
    </source>
</evidence>
<comment type="caution">
    <text evidence="2">The sequence shown here is derived from an EMBL/GenBank/DDBJ whole genome shotgun (WGS) entry which is preliminary data.</text>
</comment>
<dbReference type="InterPro" id="IPR017517">
    <property type="entry name" value="Maleyloyr_isom"/>
</dbReference>
<feature type="domain" description="Mycothiol-dependent maleylpyruvate isomerase metal-binding" evidence="1">
    <location>
        <begin position="9"/>
        <end position="146"/>
    </location>
</feature>
<dbReference type="EMBL" id="JAAIVB010000074">
    <property type="protein sequence ID" value="NEX63702.1"/>
    <property type="molecule type" value="Genomic_DNA"/>
</dbReference>
<evidence type="ECO:0000313" key="3">
    <source>
        <dbReference type="Proteomes" id="UP000482155"/>
    </source>
</evidence>
<reference evidence="2 3" key="1">
    <citation type="submission" date="2020-02" db="EMBL/GenBank/DDBJ databases">
        <authorList>
            <person name="Kim M.K."/>
        </authorList>
    </citation>
    <scope>NUCLEOTIDE SEQUENCE [LARGE SCALE GENOMIC DNA]</scope>
    <source>
        <strain evidence="2 3">17J57-3</strain>
    </source>
</reference>
<dbReference type="InterPro" id="IPR034660">
    <property type="entry name" value="DinB/YfiT-like"/>
</dbReference>
<gene>
    <name evidence="2" type="ORF">G3574_21710</name>
</gene>
<dbReference type="NCBIfam" id="TIGR03083">
    <property type="entry name" value="maleylpyruvate isomerase family mycothiol-dependent enzyme"/>
    <property type="match status" value="1"/>
</dbReference>
<protein>
    <submittedName>
        <fullName evidence="2">TIGR03084 family protein</fullName>
    </submittedName>
</protein>
<sequence length="266" mass="29639">MKDLCADLLAEYDALAGLCATLTPEQWRRKTQFFGWTPWDEIAHLCYFDETGLLAATDGEAFAEDTRKLMAEQEGGKEISQIARERFGHLDGEQLLARWSERYHDLVDALAKLDPKARLPWYGPTMSARSFATARMMETWAHGQDVFDIVPARRPLDGRLRHIAHLGATTFGWTFVNRDLPVPPVAPFISLTAPGGDTWTWNAPSDTDYVRGSAEDFCLVVTQRRNVRDTGLEYAGAGAEAWLPLAQCFAGPPADPPAPGVRAIRY</sequence>
<dbReference type="SUPFAM" id="SSF109854">
    <property type="entry name" value="DinB/YfiT-like putative metalloenzymes"/>
    <property type="match status" value="1"/>
</dbReference>
<dbReference type="AlphaFoldDB" id="A0A6B3SYE1"/>
<keyword evidence="3" id="KW-1185">Reference proteome</keyword>
<proteinExistence type="predicted"/>
<name>A0A6B3SYE1_9BURK</name>